<dbReference type="SUPFAM" id="SSF102588">
    <property type="entry name" value="LmbE-like"/>
    <property type="match status" value="1"/>
</dbReference>
<dbReference type="PANTHER" id="PTHR12993:SF11">
    <property type="entry name" value="N-ACETYLGLUCOSAMINYL-PHOSPHATIDYLINOSITOL DE-N-ACETYLASE"/>
    <property type="match status" value="1"/>
</dbReference>
<dbReference type="GO" id="GO:0016811">
    <property type="term" value="F:hydrolase activity, acting on carbon-nitrogen (but not peptide) bonds, in linear amides"/>
    <property type="evidence" value="ECO:0007669"/>
    <property type="project" value="TreeGrafter"/>
</dbReference>
<protein>
    <submittedName>
        <fullName evidence="1">LmbE family N-acetylglucosaminyl deacetylase</fullName>
    </submittedName>
</protein>
<proteinExistence type="predicted"/>
<dbReference type="STRING" id="1469948.GCA_000732725_00565"/>
<dbReference type="Pfam" id="PF02585">
    <property type="entry name" value="PIG-L"/>
    <property type="match status" value="1"/>
</dbReference>
<dbReference type="AlphaFoldDB" id="A0A4R1QQT5"/>
<dbReference type="Gene3D" id="3.40.50.10320">
    <property type="entry name" value="LmbE-like"/>
    <property type="match status" value="1"/>
</dbReference>
<name>A0A4R1QQT5_9FIRM</name>
<sequence length="260" mass="30782">MDYKEFYNNKTNCFRNVSLPGKRILILSPHPDDEVIACGGSIIKSLKDNAVFHIVYLTNGERKITDKNDPFQRKKEALKVLQYFNVNSYEFLNLVDQNIEISSAIINRLTNIIENFKPDLICLPHLFDMQLDHFMTNILLFHAIKNKFTFQFNILKYEVWTLLSPNLVINITDQIDSKKEAMRIYDSQLLQYDYINHIDMYGRVHNMSRILWDENFVLLEYKFNIKNKFKNTTPWTHSEAFITMKYSDFISEIENLNGVI</sequence>
<reference evidence="1 2" key="1">
    <citation type="submission" date="2019-03" db="EMBL/GenBank/DDBJ databases">
        <title>Genomic Encyclopedia of Type Strains, Phase IV (KMG-IV): sequencing the most valuable type-strain genomes for metagenomic binning, comparative biology and taxonomic classification.</title>
        <authorList>
            <person name="Goeker M."/>
        </authorList>
    </citation>
    <scope>NUCLEOTIDE SEQUENCE [LARGE SCALE GENOMIC DNA]</scope>
    <source>
        <strain evidence="1 2">DSM 100556</strain>
    </source>
</reference>
<keyword evidence="2" id="KW-1185">Reference proteome</keyword>
<comment type="caution">
    <text evidence="1">The sequence shown here is derived from an EMBL/GenBank/DDBJ whole genome shotgun (WGS) entry which is preliminary data.</text>
</comment>
<dbReference type="InterPro" id="IPR024078">
    <property type="entry name" value="LmbE-like_dom_sf"/>
</dbReference>
<evidence type="ECO:0000313" key="2">
    <source>
        <dbReference type="Proteomes" id="UP000295718"/>
    </source>
</evidence>
<dbReference type="PANTHER" id="PTHR12993">
    <property type="entry name" value="N-ACETYLGLUCOSAMINYL-PHOSPHATIDYLINOSITOL DE-N-ACETYLASE-RELATED"/>
    <property type="match status" value="1"/>
</dbReference>
<dbReference type="Proteomes" id="UP000295718">
    <property type="component" value="Unassembled WGS sequence"/>
</dbReference>
<accession>A0A4R1QQT5</accession>
<dbReference type="EMBL" id="SLUO01000012">
    <property type="protein sequence ID" value="TCL56196.1"/>
    <property type="molecule type" value="Genomic_DNA"/>
</dbReference>
<evidence type="ECO:0000313" key="1">
    <source>
        <dbReference type="EMBL" id="TCL56196.1"/>
    </source>
</evidence>
<dbReference type="RefSeq" id="WP_031389328.1">
    <property type="nucleotide sequence ID" value="NZ_JPNB01000001.1"/>
</dbReference>
<organism evidence="1 2">
    <name type="scientific">Kineothrix alysoides</name>
    <dbReference type="NCBI Taxonomy" id="1469948"/>
    <lineage>
        <taxon>Bacteria</taxon>
        <taxon>Bacillati</taxon>
        <taxon>Bacillota</taxon>
        <taxon>Clostridia</taxon>
        <taxon>Lachnospirales</taxon>
        <taxon>Lachnospiraceae</taxon>
        <taxon>Kineothrix</taxon>
    </lineage>
</organism>
<dbReference type="OrthoDB" id="9815144at2"/>
<dbReference type="InterPro" id="IPR003737">
    <property type="entry name" value="GlcNAc_PI_deacetylase-related"/>
</dbReference>
<gene>
    <name evidence="1" type="ORF">EDD76_11223</name>
</gene>